<feature type="compositionally biased region" description="Polar residues" evidence="1">
    <location>
        <begin position="11"/>
        <end position="22"/>
    </location>
</feature>
<keyword evidence="4" id="KW-1185">Reference proteome</keyword>
<dbReference type="EMBL" id="JBHSFS010000006">
    <property type="protein sequence ID" value="MFC4514429.1"/>
    <property type="molecule type" value="Genomic_DNA"/>
</dbReference>
<feature type="region of interest" description="Disordered" evidence="1">
    <location>
        <begin position="1"/>
        <end position="22"/>
    </location>
</feature>
<feature type="compositionally biased region" description="Basic and acidic residues" evidence="1">
    <location>
        <begin position="350"/>
        <end position="366"/>
    </location>
</feature>
<keyword evidence="2" id="KW-0472">Membrane</keyword>
<organism evidence="3 4">
    <name type="scientific">Streptomyces ehimensis</name>
    <dbReference type="NCBI Taxonomy" id="68195"/>
    <lineage>
        <taxon>Bacteria</taxon>
        <taxon>Bacillati</taxon>
        <taxon>Actinomycetota</taxon>
        <taxon>Actinomycetes</taxon>
        <taxon>Kitasatosporales</taxon>
        <taxon>Streptomycetaceae</taxon>
        <taxon>Streptomyces</taxon>
    </lineage>
</organism>
<dbReference type="Proteomes" id="UP001595990">
    <property type="component" value="Unassembled WGS sequence"/>
</dbReference>
<evidence type="ECO:0000313" key="3">
    <source>
        <dbReference type="EMBL" id="MFC4514429.1"/>
    </source>
</evidence>
<comment type="caution">
    <text evidence="3">The sequence shown here is derived from an EMBL/GenBank/DDBJ whole genome shotgun (WGS) entry which is preliminary data.</text>
</comment>
<feature type="compositionally biased region" description="Pro residues" evidence="1">
    <location>
        <begin position="373"/>
        <end position="382"/>
    </location>
</feature>
<evidence type="ECO:0000256" key="2">
    <source>
        <dbReference type="SAM" id="Phobius"/>
    </source>
</evidence>
<protein>
    <submittedName>
        <fullName evidence="3">Uncharacterized protein</fullName>
    </submittedName>
</protein>
<name>A0ABV9BK48_9ACTN</name>
<proteinExistence type="predicted"/>
<keyword evidence="2" id="KW-0812">Transmembrane</keyword>
<feature type="region of interest" description="Disordered" evidence="1">
    <location>
        <begin position="343"/>
        <end position="382"/>
    </location>
</feature>
<keyword evidence="2" id="KW-1133">Transmembrane helix</keyword>
<reference evidence="4" key="1">
    <citation type="journal article" date="2019" name="Int. J. Syst. Evol. Microbiol.">
        <title>The Global Catalogue of Microorganisms (GCM) 10K type strain sequencing project: providing services to taxonomists for standard genome sequencing and annotation.</title>
        <authorList>
            <consortium name="The Broad Institute Genomics Platform"/>
            <consortium name="The Broad Institute Genome Sequencing Center for Infectious Disease"/>
            <person name="Wu L."/>
            <person name="Ma J."/>
        </authorList>
    </citation>
    <scope>NUCLEOTIDE SEQUENCE [LARGE SCALE GENOMIC DNA]</scope>
    <source>
        <strain evidence="4">CECT 8064</strain>
    </source>
</reference>
<feature type="transmembrane region" description="Helical" evidence="2">
    <location>
        <begin position="28"/>
        <end position="46"/>
    </location>
</feature>
<dbReference type="RefSeq" id="WP_417922985.1">
    <property type="nucleotide sequence ID" value="NZ_JBHSFS010000006.1"/>
</dbReference>
<sequence>MPLKACRATHPSVTPNGRQHTMTSGHKTLTAFLTVIGALLIVIIGLCVEWPLWEWPASAAVLVAIAVVAVKAADRRRSPFPQELMLEPDLPIPPLERREQRITDVALPSDTDDYDFIFSATVRWCPIDDAPADAPVVNAGSLAIDAVLNRAREITARKSPGRSTLAQYRLNGELGTMLADPTGRVYAMAENVLLTLSDQDQERLAKLSAVRKDEAVWEHERKYEQSRRAYLGGDVLKNTGSAVVWWLAKNDDKVDKAVADLGLLAQLSSAANNQDVPERFRHLVPQPVPEWGEPVAERSEEEYEAVEEDPSAADRFDDMLNAMGFDEDDPRRSLFAERVARAAAAAEQHGTAEEIRQRFDAPKTPDDGAGPSFGPPDEAPTP</sequence>
<accession>A0ABV9BK48</accession>
<evidence type="ECO:0000256" key="1">
    <source>
        <dbReference type="SAM" id="MobiDB-lite"/>
    </source>
</evidence>
<gene>
    <name evidence="3" type="ORF">ACFPEN_15945</name>
</gene>
<evidence type="ECO:0000313" key="4">
    <source>
        <dbReference type="Proteomes" id="UP001595990"/>
    </source>
</evidence>